<name>A0ABV2SBK2_9GAMM</name>
<dbReference type="InterPro" id="IPR051539">
    <property type="entry name" value="T4SS-coupling_protein"/>
</dbReference>
<accession>A0ABV2SBK2</accession>
<comment type="caution">
    <text evidence="9">The sequence shown here is derived from an EMBL/GenBank/DDBJ whole genome shotgun (WGS) entry which is preliminary data.</text>
</comment>
<evidence type="ECO:0000256" key="2">
    <source>
        <dbReference type="ARBA" id="ARBA00022475"/>
    </source>
</evidence>
<dbReference type="RefSeq" id="WP_354009586.1">
    <property type="nucleotide sequence ID" value="NZ_JBEWTA010000001.1"/>
</dbReference>
<keyword evidence="5 7" id="KW-0472">Membrane</keyword>
<dbReference type="CDD" id="cd01127">
    <property type="entry name" value="TrwB_TraG_TraD_VirD4"/>
    <property type="match status" value="2"/>
</dbReference>
<dbReference type="InterPro" id="IPR027417">
    <property type="entry name" value="P-loop_NTPase"/>
</dbReference>
<dbReference type="SUPFAM" id="SSF52540">
    <property type="entry name" value="P-loop containing nucleoside triphosphate hydrolases"/>
    <property type="match status" value="1"/>
</dbReference>
<dbReference type="Gene3D" id="3.40.50.300">
    <property type="entry name" value="P-loop containing nucleotide triphosphate hydrolases"/>
    <property type="match status" value="2"/>
</dbReference>
<proteinExistence type="predicted"/>
<evidence type="ECO:0000256" key="3">
    <source>
        <dbReference type="ARBA" id="ARBA00022692"/>
    </source>
</evidence>
<gene>
    <name evidence="9" type="ORF">V5J35_000324</name>
</gene>
<dbReference type="Proteomes" id="UP001549366">
    <property type="component" value="Unassembled WGS sequence"/>
</dbReference>
<evidence type="ECO:0000256" key="4">
    <source>
        <dbReference type="ARBA" id="ARBA00022989"/>
    </source>
</evidence>
<evidence type="ECO:0000256" key="5">
    <source>
        <dbReference type="ARBA" id="ARBA00023136"/>
    </source>
</evidence>
<evidence type="ECO:0000313" key="10">
    <source>
        <dbReference type="Proteomes" id="UP001549366"/>
    </source>
</evidence>
<reference evidence="9 10" key="1">
    <citation type="submission" date="2024-06" db="EMBL/GenBank/DDBJ databases">
        <title>Genomic Encyclopedia of Type Strains, Phase V (KMG-V): Genome sequencing to study the core and pangenomes of soil and plant-associated prokaryotes.</title>
        <authorList>
            <person name="Whitman W."/>
        </authorList>
    </citation>
    <scope>NUCLEOTIDE SEQUENCE [LARGE SCALE GENOMIC DNA]</scope>
    <source>
        <strain evidence="9 10">NE40</strain>
    </source>
</reference>
<sequence length="586" mass="65413">MPSTKLKTLERLSPLLALLISVAVFTGITSSQARHETAALLSATLNVQVLQDSSYNLPVRTSDGQVYIRSGNSIIDDTTIQRSAMVTLAATLATVILFVALWMTLKVFCRSTSHVIQRRKAIESDKNRLIEAADLRKITSERASSSRMQFAGIPMPDKSDTSHLIVVGSPGSGKSVNIKETLIGIRAAGRKAIVFDINGEFISHFYRQDKDIILNPMDERSAAWDIWCECNRNYDYMRMAKALIPEHKMEQDWSTGARIVLAKLAQDMGETENPSTEALLEQIRDIEDSQIVETLSETDAAPILAKWGEEEACMGIRGVLISSITPMQELSNDNFRFSVRRWAFNENDDSWLFISTHSDEIDLLRPLTTVWLEFACSTLISLPPDHLRRFFFVVDDLTQVNLIPSLQNFMIQSRKIGACAILGIDSVTRLTEIYGMSTVQAISRSCESWATMRCSDYTTAKWASTKLGKRNTVQKTEITYHGKNQTQTTERQLTMPIVSPEEIHELSDMQGFIRMGGDHHPVAKFNSVARGWPIIAQAFIPRAINEEEEEESILNSSADDNTKSPEVTESVESSNRSEVATSSSAA</sequence>
<evidence type="ECO:0000256" key="7">
    <source>
        <dbReference type="SAM" id="Phobius"/>
    </source>
</evidence>
<feature type="region of interest" description="Disordered" evidence="6">
    <location>
        <begin position="546"/>
        <end position="586"/>
    </location>
</feature>
<feature type="compositionally biased region" description="Polar residues" evidence="6">
    <location>
        <begin position="553"/>
        <end position="586"/>
    </location>
</feature>
<protein>
    <submittedName>
        <fullName evidence="9">Type IV secretory pathway TraG/TraD family ATPase VirD4</fullName>
    </submittedName>
</protein>
<evidence type="ECO:0000259" key="8">
    <source>
        <dbReference type="Pfam" id="PF10412"/>
    </source>
</evidence>
<dbReference type="InterPro" id="IPR019476">
    <property type="entry name" value="T4SS_TraD_DNA-bd"/>
</dbReference>
<keyword evidence="3 7" id="KW-0812">Transmembrane</keyword>
<evidence type="ECO:0000256" key="6">
    <source>
        <dbReference type="SAM" id="MobiDB-lite"/>
    </source>
</evidence>
<keyword evidence="2" id="KW-1003">Cell membrane</keyword>
<evidence type="ECO:0000256" key="1">
    <source>
        <dbReference type="ARBA" id="ARBA00004651"/>
    </source>
</evidence>
<evidence type="ECO:0000313" key="9">
    <source>
        <dbReference type="EMBL" id="MET4755132.1"/>
    </source>
</evidence>
<organism evidence="9 10">
    <name type="scientific">Endozoicomonas lisbonensis</name>
    <dbReference type="NCBI Taxonomy" id="3120522"/>
    <lineage>
        <taxon>Bacteria</taxon>
        <taxon>Pseudomonadati</taxon>
        <taxon>Pseudomonadota</taxon>
        <taxon>Gammaproteobacteria</taxon>
        <taxon>Oceanospirillales</taxon>
        <taxon>Endozoicomonadaceae</taxon>
        <taxon>Endozoicomonas</taxon>
    </lineage>
</organism>
<feature type="domain" description="Type IV secretion system coupling protein TraD DNA-binding" evidence="8">
    <location>
        <begin position="148"/>
        <end position="525"/>
    </location>
</feature>
<dbReference type="PANTHER" id="PTHR37937">
    <property type="entry name" value="CONJUGATIVE TRANSFER: DNA TRANSPORT"/>
    <property type="match status" value="1"/>
</dbReference>
<keyword evidence="10" id="KW-1185">Reference proteome</keyword>
<feature type="transmembrane region" description="Helical" evidence="7">
    <location>
        <begin position="86"/>
        <end position="109"/>
    </location>
</feature>
<dbReference type="PANTHER" id="PTHR37937:SF1">
    <property type="entry name" value="CONJUGATIVE TRANSFER: DNA TRANSPORT"/>
    <property type="match status" value="1"/>
</dbReference>
<comment type="subcellular location">
    <subcellularLocation>
        <location evidence="1">Cell membrane</location>
        <topology evidence="1">Multi-pass membrane protein</topology>
    </subcellularLocation>
</comment>
<dbReference type="EMBL" id="JBEWTB010000002">
    <property type="protein sequence ID" value="MET4755132.1"/>
    <property type="molecule type" value="Genomic_DNA"/>
</dbReference>
<dbReference type="Pfam" id="PF10412">
    <property type="entry name" value="TrwB_AAD_bind"/>
    <property type="match status" value="1"/>
</dbReference>
<keyword evidence="4 7" id="KW-1133">Transmembrane helix</keyword>